<organism evidence="1">
    <name type="scientific">Bracon brevicornis</name>
    <dbReference type="NCBI Taxonomy" id="1563983"/>
    <lineage>
        <taxon>Eukaryota</taxon>
        <taxon>Metazoa</taxon>
        <taxon>Ecdysozoa</taxon>
        <taxon>Arthropoda</taxon>
        <taxon>Hexapoda</taxon>
        <taxon>Insecta</taxon>
        <taxon>Pterygota</taxon>
        <taxon>Neoptera</taxon>
        <taxon>Endopterygota</taxon>
        <taxon>Hymenoptera</taxon>
        <taxon>Apocrita</taxon>
        <taxon>Ichneumonoidea</taxon>
        <taxon>Braconidae</taxon>
        <taxon>Braconinae</taxon>
        <taxon>Bracon</taxon>
    </lineage>
</organism>
<protein>
    <submittedName>
        <fullName evidence="1">Uncharacterized protein</fullName>
    </submittedName>
</protein>
<evidence type="ECO:0000313" key="1">
    <source>
        <dbReference type="EMBL" id="CAD1549686.1"/>
    </source>
</evidence>
<dbReference type="AlphaFoldDB" id="A0A6V7JBI2"/>
<accession>A0A6V7JBI2</accession>
<gene>
    <name evidence="1" type="ORF">BBRV_LOCUS48751</name>
</gene>
<name>A0A6V7JBI2_9HYME</name>
<dbReference type="EMBL" id="CADCXW020000015">
    <property type="protein sequence ID" value="CAD1549686.1"/>
    <property type="molecule type" value="Genomic_DNA"/>
</dbReference>
<reference evidence="1" key="1">
    <citation type="submission" date="2020-07" db="EMBL/GenBank/DDBJ databases">
        <authorList>
            <person name="Ferguson B K."/>
        </authorList>
    </citation>
    <scope>NUCLEOTIDE SEQUENCE</scope>
    <source>
        <strain evidence="1">L06</strain>
    </source>
</reference>
<proteinExistence type="predicted"/>
<sequence>MTADDHTVENIGCHVAMENNRVDCLNSGDNFDNVDNCPEEEYGNEWCQSPAKIIADKLIRDVHVCGNVQQMCDEEKEHGRAEELLDEFQQFLNINVDLCQGFQALDLISAALMITILIKIPHILVDKAQVSFYHFETINKENCADVACATCEIKIYPDLWMPRHNQGNCAPRLKSHIHN</sequence>